<sequence length="390" mass="44500">MVMWTTATADAICNSSAASSVASLTWEPGNPFYRAFIFVNTISCVVLAASVCTHNVSQVDKLWSVLPSIYAWMCVVDSRTLLMALLSTIWSVRLTYNFHRRGGYSWPPWRGEEDYRWEILRTGKPRLNRAFDQLTRRTAHPLEEEGGRGPDSAHHLKESERAEDTAGSWTARGGYRTHEQGVAEKSSSRGSAYWRGIVAAVDFDMDMQSDCWSSHRFTIFTNPPTFWCLAQKASRVPAFLPELPLDVYRSAVLRGLVLLHETRADNEQLDFQTRKQKWKKNKNVSISDEKEFVDGFNQSGLFAIVRKPNYAAEQAIWIAFYIFSLAATRDMGWNWSGGGFVNLCLLFQGSGWLTEKISSAKYPEYQAYQKRVPLYVPNLLRLFTDDKKHK</sequence>
<dbReference type="EMBL" id="AGNL01047722">
    <property type="protein sequence ID" value="EJK46499.1"/>
    <property type="molecule type" value="Genomic_DNA"/>
</dbReference>
<dbReference type="PANTHER" id="PTHR32251">
    <property type="entry name" value="3-OXO-5-ALPHA-STEROID 4-DEHYDROGENASE"/>
    <property type="match status" value="1"/>
</dbReference>
<dbReference type="InterPro" id="IPR010721">
    <property type="entry name" value="UstE-like"/>
</dbReference>
<accession>K0R4C8</accession>
<comment type="caution">
    <text evidence="2">The sequence shown here is derived from an EMBL/GenBank/DDBJ whole genome shotgun (WGS) entry which is preliminary data.</text>
</comment>
<dbReference type="eggNOG" id="KOG4650">
    <property type="taxonomic scope" value="Eukaryota"/>
</dbReference>
<dbReference type="GO" id="GO:0016020">
    <property type="term" value="C:membrane"/>
    <property type="evidence" value="ECO:0007669"/>
    <property type="project" value="TreeGrafter"/>
</dbReference>
<evidence type="ECO:0000256" key="1">
    <source>
        <dbReference type="SAM" id="MobiDB-lite"/>
    </source>
</evidence>
<dbReference type="PROSITE" id="PS50244">
    <property type="entry name" value="S5A_REDUCTASE"/>
    <property type="match status" value="1"/>
</dbReference>
<dbReference type="OMA" id="HETRADN"/>
<dbReference type="Pfam" id="PF06966">
    <property type="entry name" value="DUF1295"/>
    <property type="match status" value="2"/>
</dbReference>
<gene>
    <name evidence="2" type="ORF">THAOC_34828</name>
</gene>
<organism evidence="2 3">
    <name type="scientific">Thalassiosira oceanica</name>
    <name type="common">Marine diatom</name>
    <dbReference type="NCBI Taxonomy" id="159749"/>
    <lineage>
        <taxon>Eukaryota</taxon>
        <taxon>Sar</taxon>
        <taxon>Stramenopiles</taxon>
        <taxon>Ochrophyta</taxon>
        <taxon>Bacillariophyta</taxon>
        <taxon>Coscinodiscophyceae</taxon>
        <taxon>Thalassiosirophycidae</taxon>
        <taxon>Thalassiosirales</taxon>
        <taxon>Thalassiosiraceae</taxon>
        <taxon>Thalassiosira</taxon>
    </lineage>
</organism>
<dbReference type="Proteomes" id="UP000266841">
    <property type="component" value="Unassembled WGS sequence"/>
</dbReference>
<feature type="region of interest" description="Disordered" evidence="1">
    <location>
        <begin position="138"/>
        <end position="183"/>
    </location>
</feature>
<dbReference type="Gene3D" id="1.20.120.1630">
    <property type="match status" value="1"/>
</dbReference>
<reference evidence="2 3" key="1">
    <citation type="journal article" date="2012" name="Genome Biol.">
        <title>Genome and low-iron response of an oceanic diatom adapted to chronic iron limitation.</title>
        <authorList>
            <person name="Lommer M."/>
            <person name="Specht M."/>
            <person name="Roy A.S."/>
            <person name="Kraemer L."/>
            <person name="Andreson R."/>
            <person name="Gutowska M.A."/>
            <person name="Wolf J."/>
            <person name="Bergner S.V."/>
            <person name="Schilhabel M.B."/>
            <person name="Klostermeier U.C."/>
            <person name="Beiko R.G."/>
            <person name="Rosenstiel P."/>
            <person name="Hippler M."/>
            <person name="Laroche J."/>
        </authorList>
    </citation>
    <scope>NUCLEOTIDE SEQUENCE [LARGE SCALE GENOMIC DNA]</scope>
    <source>
        <strain evidence="2 3">CCMP1005</strain>
    </source>
</reference>
<name>K0R4C8_THAOC</name>
<dbReference type="PANTHER" id="PTHR32251:SF23">
    <property type="entry name" value="3-OXO-5-ALPHA-STEROID 4-DEHYDROGENASE (DUF1295)"/>
    <property type="match status" value="1"/>
</dbReference>
<evidence type="ECO:0000313" key="3">
    <source>
        <dbReference type="Proteomes" id="UP000266841"/>
    </source>
</evidence>
<dbReference type="AlphaFoldDB" id="K0R4C8"/>
<feature type="compositionally biased region" description="Basic and acidic residues" evidence="1">
    <location>
        <begin position="140"/>
        <end position="164"/>
    </location>
</feature>
<protein>
    <submittedName>
        <fullName evidence="2">Uncharacterized protein</fullName>
    </submittedName>
</protein>
<dbReference type="OrthoDB" id="201504at2759"/>
<evidence type="ECO:0000313" key="2">
    <source>
        <dbReference type="EMBL" id="EJK46499.1"/>
    </source>
</evidence>
<keyword evidence="3" id="KW-1185">Reference proteome</keyword>
<proteinExistence type="predicted"/>